<dbReference type="Gene3D" id="3.20.20.210">
    <property type="match status" value="1"/>
</dbReference>
<dbReference type="Proteomes" id="UP001329915">
    <property type="component" value="Chromosome"/>
</dbReference>
<gene>
    <name evidence="2" type="ORF">MFMK1_000403</name>
</gene>
<feature type="domain" description="Uroporphyrinogen decarboxylase (URO-D)" evidence="1">
    <location>
        <begin position="128"/>
        <end position="331"/>
    </location>
</feature>
<dbReference type="GO" id="GO:0006779">
    <property type="term" value="P:porphyrin-containing compound biosynthetic process"/>
    <property type="evidence" value="ECO:0007669"/>
    <property type="project" value="InterPro"/>
</dbReference>
<dbReference type="KEGG" id="dbc:MFMK1_000403"/>
<dbReference type="EMBL" id="CP121694">
    <property type="protein sequence ID" value="WRO20620.1"/>
    <property type="molecule type" value="Genomic_DNA"/>
</dbReference>
<organism evidence="2 3">
    <name type="scientific">Metallumcola ferriviriculae</name>
    <dbReference type="NCBI Taxonomy" id="3039180"/>
    <lineage>
        <taxon>Bacteria</taxon>
        <taxon>Bacillati</taxon>
        <taxon>Bacillota</taxon>
        <taxon>Clostridia</taxon>
        <taxon>Neomoorellales</taxon>
        <taxon>Desulfitibacteraceae</taxon>
        <taxon>Metallumcola</taxon>
    </lineage>
</organism>
<dbReference type="AlphaFoldDB" id="A0AAU0UI75"/>
<reference evidence="2 3" key="1">
    <citation type="submission" date="2023-04" db="EMBL/GenBank/DDBJ databases">
        <authorList>
            <person name="Hsu D."/>
        </authorList>
    </citation>
    <scope>NUCLEOTIDE SEQUENCE [LARGE SCALE GENOMIC DNA]</scope>
    <source>
        <strain evidence="2 3">MK1</strain>
    </source>
</reference>
<evidence type="ECO:0000313" key="3">
    <source>
        <dbReference type="Proteomes" id="UP001329915"/>
    </source>
</evidence>
<evidence type="ECO:0000313" key="2">
    <source>
        <dbReference type="EMBL" id="WRO20620.1"/>
    </source>
</evidence>
<protein>
    <recommendedName>
        <fullName evidence="1">Uroporphyrinogen decarboxylase (URO-D) domain-containing protein</fullName>
    </recommendedName>
</protein>
<dbReference type="GO" id="GO:0004853">
    <property type="term" value="F:uroporphyrinogen decarboxylase activity"/>
    <property type="evidence" value="ECO:0007669"/>
    <property type="project" value="InterPro"/>
</dbReference>
<dbReference type="PANTHER" id="PTHR47099:SF1">
    <property type="entry name" value="METHYLCOBAMIDE:COM METHYLTRANSFERASE MTBA"/>
    <property type="match status" value="1"/>
</dbReference>
<dbReference type="InterPro" id="IPR052024">
    <property type="entry name" value="Methanogen_methyltrans"/>
</dbReference>
<dbReference type="Pfam" id="PF01208">
    <property type="entry name" value="URO-D"/>
    <property type="match status" value="1"/>
</dbReference>
<accession>A0AAU0UI75</accession>
<dbReference type="InterPro" id="IPR038071">
    <property type="entry name" value="UROD/MetE-like_sf"/>
</dbReference>
<keyword evidence="3" id="KW-1185">Reference proteome</keyword>
<dbReference type="RefSeq" id="WP_366923509.1">
    <property type="nucleotide sequence ID" value="NZ_CP121694.1"/>
</dbReference>
<dbReference type="InterPro" id="IPR000257">
    <property type="entry name" value="Uroporphyrinogen_deCOase"/>
</dbReference>
<proteinExistence type="predicted"/>
<name>A0AAU0UI75_9FIRM</name>
<evidence type="ECO:0000259" key="1">
    <source>
        <dbReference type="Pfam" id="PF01208"/>
    </source>
</evidence>
<dbReference type="PANTHER" id="PTHR47099">
    <property type="entry name" value="METHYLCOBAMIDE:COM METHYLTRANSFERASE MTBA"/>
    <property type="match status" value="1"/>
</dbReference>
<sequence length="339" mass="38077">MTDGASEFNFVLNGKTPRHILRGEFSLSHELCTILTGNSGEDNYLPAVKQLGFDFFGVIAEYPDKKYLSTDSKGRKVFRDYWGRIFWRLPQGREQLVEYPVVDFNQLKGYQFPSVKEVSFNHSKLLKNRDIFTFGVVDGVFQTAARTMDLLDFLGILAERPKRAALLIEQATEYACALASQLSSLGVDAILVADDVAHYGGLFCSEQTFMRWIAPWEEMLFRHIAKQGKPVFFHSDGNIMSLMDWLSGSVLGVHSLDRCPGMDMAAIKNHYGNKLILMGGMPLAALYSDELVQVRDETSQLISQLSPGGRGYILSTTSGFLTEEINPQALQEMYRLPRG</sequence>
<dbReference type="SUPFAM" id="SSF51726">
    <property type="entry name" value="UROD/MetE-like"/>
    <property type="match status" value="1"/>
</dbReference>